<reference evidence="2" key="1">
    <citation type="submission" date="2016-06" db="EMBL/GenBank/DDBJ databases">
        <title>Parallel loss of symbiosis genes in relatives of nitrogen-fixing non-legume Parasponia.</title>
        <authorList>
            <person name="Van Velzen R."/>
            <person name="Holmer R."/>
            <person name="Bu F."/>
            <person name="Rutten L."/>
            <person name="Van Zeijl A."/>
            <person name="Liu W."/>
            <person name="Santuari L."/>
            <person name="Cao Q."/>
            <person name="Sharma T."/>
            <person name="Shen D."/>
            <person name="Roswanjaya Y."/>
            <person name="Wardhani T."/>
            <person name="Kalhor M.S."/>
            <person name="Jansen J."/>
            <person name="Van den Hoogen J."/>
            <person name="Gungor B."/>
            <person name="Hartog M."/>
            <person name="Hontelez J."/>
            <person name="Verver J."/>
            <person name="Yang W.-C."/>
            <person name="Schijlen E."/>
            <person name="Repin R."/>
            <person name="Schilthuizen M."/>
            <person name="Schranz E."/>
            <person name="Heidstra R."/>
            <person name="Miyata K."/>
            <person name="Fedorova E."/>
            <person name="Kohlen W."/>
            <person name="Bisseling T."/>
            <person name="Smit S."/>
            <person name="Geurts R."/>
        </authorList>
    </citation>
    <scope>NUCLEOTIDE SEQUENCE [LARGE SCALE GENOMIC DNA]</scope>
    <source>
        <strain evidence="2">cv. RG33-2</strain>
    </source>
</reference>
<dbReference type="AlphaFoldDB" id="A0A2P5EXZ6"/>
<protein>
    <submittedName>
        <fullName evidence="1">Uncharacterized protein</fullName>
    </submittedName>
</protein>
<dbReference type="Proteomes" id="UP000237000">
    <property type="component" value="Unassembled WGS sequence"/>
</dbReference>
<evidence type="ECO:0000313" key="1">
    <source>
        <dbReference type="EMBL" id="PON90394.1"/>
    </source>
</evidence>
<keyword evidence="2" id="KW-1185">Reference proteome</keyword>
<dbReference type="InParanoid" id="A0A2P5EXZ6"/>
<name>A0A2P5EXZ6_TREOI</name>
<dbReference type="OrthoDB" id="10284012at2759"/>
<organism evidence="1 2">
    <name type="scientific">Trema orientale</name>
    <name type="common">Charcoal tree</name>
    <name type="synonym">Celtis orientalis</name>
    <dbReference type="NCBI Taxonomy" id="63057"/>
    <lineage>
        <taxon>Eukaryota</taxon>
        <taxon>Viridiplantae</taxon>
        <taxon>Streptophyta</taxon>
        <taxon>Embryophyta</taxon>
        <taxon>Tracheophyta</taxon>
        <taxon>Spermatophyta</taxon>
        <taxon>Magnoliopsida</taxon>
        <taxon>eudicotyledons</taxon>
        <taxon>Gunneridae</taxon>
        <taxon>Pentapetalae</taxon>
        <taxon>rosids</taxon>
        <taxon>fabids</taxon>
        <taxon>Rosales</taxon>
        <taxon>Cannabaceae</taxon>
        <taxon>Trema</taxon>
    </lineage>
</organism>
<dbReference type="EMBL" id="JXTC01000084">
    <property type="protein sequence ID" value="PON90394.1"/>
    <property type="molecule type" value="Genomic_DNA"/>
</dbReference>
<comment type="caution">
    <text evidence="1">The sequence shown here is derived from an EMBL/GenBank/DDBJ whole genome shotgun (WGS) entry which is preliminary data.</text>
</comment>
<gene>
    <name evidence="1" type="ORF">TorRG33x02_138630</name>
</gene>
<accession>A0A2P5EXZ6</accession>
<sequence>MVIRHSRPALTRDKFPVYGYIFYCREGQPKKKEVWAVALCKDKPLVGDNGLPGGAYNGPKVHFGHLHTDAPLCYPQ</sequence>
<evidence type="ECO:0000313" key="2">
    <source>
        <dbReference type="Proteomes" id="UP000237000"/>
    </source>
</evidence>
<proteinExistence type="predicted"/>